<organism evidence="2 3">
    <name type="scientific">Eumeta variegata</name>
    <name type="common">Bagworm moth</name>
    <name type="synonym">Eumeta japonica</name>
    <dbReference type="NCBI Taxonomy" id="151549"/>
    <lineage>
        <taxon>Eukaryota</taxon>
        <taxon>Metazoa</taxon>
        <taxon>Ecdysozoa</taxon>
        <taxon>Arthropoda</taxon>
        <taxon>Hexapoda</taxon>
        <taxon>Insecta</taxon>
        <taxon>Pterygota</taxon>
        <taxon>Neoptera</taxon>
        <taxon>Endopterygota</taxon>
        <taxon>Lepidoptera</taxon>
        <taxon>Glossata</taxon>
        <taxon>Ditrysia</taxon>
        <taxon>Tineoidea</taxon>
        <taxon>Psychidae</taxon>
        <taxon>Oiketicinae</taxon>
        <taxon>Eumeta</taxon>
    </lineage>
</organism>
<evidence type="ECO:0000313" key="2">
    <source>
        <dbReference type="EMBL" id="GBP69791.1"/>
    </source>
</evidence>
<name>A0A4C1Y0L7_EUMVA</name>
<dbReference type="EMBL" id="BGZK01001053">
    <property type="protein sequence ID" value="GBP69791.1"/>
    <property type="molecule type" value="Genomic_DNA"/>
</dbReference>
<evidence type="ECO:0000256" key="1">
    <source>
        <dbReference type="SAM" id="MobiDB-lite"/>
    </source>
</evidence>
<dbReference type="Proteomes" id="UP000299102">
    <property type="component" value="Unassembled WGS sequence"/>
</dbReference>
<comment type="caution">
    <text evidence="2">The sequence shown here is derived from an EMBL/GenBank/DDBJ whole genome shotgun (WGS) entry which is preliminary data.</text>
</comment>
<protein>
    <submittedName>
        <fullName evidence="2">Uncharacterized protein</fullName>
    </submittedName>
</protein>
<proteinExistence type="predicted"/>
<sequence length="166" mass="17723">MLNRAPKLIGIVLVPCPRGAVWVVGSDPSFNSGRVGACARAGPSLMPLTARHAEARGLQFSILRAVAGVRSNLCQYADISDNQNLNLYRFRESARINKKRPINTSALTAACAGDVGARQATAGRPRRPHPSRADWAKGGGSLSNRGNGPWTPRCTRRPNLAAADEL</sequence>
<dbReference type="AlphaFoldDB" id="A0A4C1Y0L7"/>
<keyword evidence="3" id="KW-1185">Reference proteome</keyword>
<evidence type="ECO:0000313" key="3">
    <source>
        <dbReference type="Proteomes" id="UP000299102"/>
    </source>
</evidence>
<gene>
    <name evidence="2" type="ORF">EVAR_51954_1</name>
</gene>
<accession>A0A4C1Y0L7</accession>
<feature type="region of interest" description="Disordered" evidence="1">
    <location>
        <begin position="117"/>
        <end position="166"/>
    </location>
</feature>
<reference evidence="2 3" key="1">
    <citation type="journal article" date="2019" name="Commun. Biol.">
        <title>The bagworm genome reveals a unique fibroin gene that provides high tensile strength.</title>
        <authorList>
            <person name="Kono N."/>
            <person name="Nakamura H."/>
            <person name="Ohtoshi R."/>
            <person name="Tomita M."/>
            <person name="Numata K."/>
            <person name="Arakawa K."/>
        </authorList>
    </citation>
    <scope>NUCLEOTIDE SEQUENCE [LARGE SCALE GENOMIC DNA]</scope>
</reference>